<evidence type="ECO:0000313" key="2">
    <source>
        <dbReference type="EMBL" id="VDI08735.1"/>
    </source>
</evidence>
<name>A0A8B6CRC6_MYTGA</name>
<gene>
    <name evidence="2" type="ORF">MGAL_10B035038</name>
</gene>
<dbReference type="EMBL" id="UYJE01002233">
    <property type="protein sequence ID" value="VDI08735.1"/>
    <property type="molecule type" value="Genomic_DNA"/>
</dbReference>
<feature type="region of interest" description="Disordered" evidence="1">
    <location>
        <begin position="61"/>
        <end position="90"/>
    </location>
</feature>
<accession>A0A8B6CRC6</accession>
<organism evidence="2 3">
    <name type="scientific">Mytilus galloprovincialis</name>
    <name type="common">Mediterranean mussel</name>
    <dbReference type="NCBI Taxonomy" id="29158"/>
    <lineage>
        <taxon>Eukaryota</taxon>
        <taxon>Metazoa</taxon>
        <taxon>Spiralia</taxon>
        <taxon>Lophotrochozoa</taxon>
        <taxon>Mollusca</taxon>
        <taxon>Bivalvia</taxon>
        <taxon>Autobranchia</taxon>
        <taxon>Pteriomorphia</taxon>
        <taxon>Mytilida</taxon>
        <taxon>Mytiloidea</taxon>
        <taxon>Mytilidae</taxon>
        <taxon>Mytilinae</taxon>
        <taxon>Mytilus</taxon>
    </lineage>
</organism>
<evidence type="ECO:0000256" key="1">
    <source>
        <dbReference type="SAM" id="MobiDB-lite"/>
    </source>
</evidence>
<keyword evidence="3" id="KW-1185">Reference proteome</keyword>
<sequence length="118" mass="13620">MQADVGGKNTLPKEYLTTTLRPDIVLWSIISRQVIIVELTVSLETRLEEAHERKLAKYKEYGNRHPRKEKEDMGFSSGGLGVPRTNWTSKSSLFGKVGRQSEEASGWVWRKREEQWKS</sequence>
<dbReference type="AlphaFoldDB" id="A0A8B6CRC6"/>
<evidence type="ECO:0000313" key="3">
    <source>
        <dbReference type="Proteomes" id="UP000596742"/>
    </source>
</evidence>
<proteinExistence type="predicted"/>
<comment type="caution">
    <text evidence="2">The sequence shown here is derived from an EMBL/GenBank/DDBJ whole genome shotgun (WGS) entry which is preliminary data.</text>
</comment>
<feature type="compositionally biased region" description="Basic and acidic residues" evidence="1">
    <location>
        <begin position="61"/>
        <end position="73"/>
    </location>
</feature>
<dbReference type="Proteomes" id="UP000596742">
    <property type="component" value="Unassembled WGS sequence"/>
</dbReference>
<reference evidence="2" key="1">
    <citation type="submission" date="2018-11" db="EMBL/GenBank/DDBJ databases">
        <authorList>
            <person name="Alioto T."/>
            <person name="Alioto T."/>
        </authorList>
    </citation>
    <scope>NUCLEOTIDE SEQUENCE</scope>
</reference>
<protein>
    <submittedName>
        <fullName evidence="2">Uncharacterized protein</fullName>
    </submittedName>
</protein>